<evidence type="ECO:0000313" key="2">
    <source>
        <dbReference type="Proteomes" id="UP000297814"/>
    </source>
</evidence>
<accession>A0A4Z1GLX3</accession>
<dbReference type="AlphaFoldDB" id="A0A4Z1GLX3"/>
<comment type="caution">
    <text evidence="1">The sequence shown here is derived from an EMBL/GenBank/DDBJ whole genome shotgun (WGS) entry which is preliminary data.</text>
</comment>
<dbReference type="EMBL" id="PQXK01000123">
    <property type="protein sequence ID" value="TGO36502.1"/>
    <property type="molecule type" value="Genomic_DNA"/>
</dbReference>
<name>A0A4Z1GLX3_9HELO</name>
<dbReference type="Proteomes" id="UP000297814">
    <property type="component" value="Unassembled WGS sequence"/>
</dbReference>
<proteinExistence type="predicted"/>
<keyword evidence="2" id="KW-1185">Reference proteome</keyword>
<gene>
    <name evidence="1" type="ORF">BHYA_0123g00300</name>
</gene>
<protein>
    <submittedName>
        <fullName evidence="1">Uncharacterized protein</fullName>
    </submittedName>
</protein>
<reference evidence="1 2" key="1">
    <citation type="submission" date="2017-12" db="EMBL/GenBank/DDBJ databases">
        <title>Comparative genomics of Botrytis spp.</title>
        <authorList>
            <person name="Valero-Jimenez C.A."/>
            <person name="Tapia P."/>
            <person name="Veloso J."/>
            <person name="Silva-Moreno E."/>
            <person name="Staats M."/>
            <person name="Valdes J.H."/>
            <person name="Van Kan J.A.L."/>
        </authorList>
    </citation>
    <scope>NUCLEOTIDE SEQUENCE [LARGE SCALE GENOMIC DNA]</scope>
    <source>
        <strain evidence="1 2">Bh0001</strain>
    </source>
</reference>
<organism evidence="1 2">
    <name type="scientific">Botrytis hyacinthi</name>
    <dbReference type="NCBI Taxonomy" id="278943"/>
    <lineage>
        <taxon>Eukaryota</taxon>
        <taxon>Fungi</taxon>
        <taxon>Dikarya</taxon>
        <taxon>Ascomycota</taxon>
        <taxon>Pezizomycotina</taxon>
        <taxon>Leotiomycetes</taxon>
        <taxon>Helotiales</taxon>
        <taxon>Sclerotiniaceae</taxon>
        <taxon>Botrytis</taxon>
    </lineage>
</organism>
<sequence>MEVKDSDHTGQLNALRKVFLHHFEETVYQARAILPPGIENVEELRKILPLVRYYGDLPQMEDPWFPFLFAAFHRRIVHKPPYALERLGPLMRKTQYLVRVEIRYRAIFLAQSVDDNGRLIFVEIDRHLLSRPLEPAVLPEWLQGMFVPNVGKELEWFLVEGRNILVVIILVHLKKSNLREGHFKNGNLGNNGNLVKRLLIGITESKGVILGQQRTRFVSETTMT</sequence>
<evidence type="ECO:0000313" key="1">
    <source>
        <dbReference type="EMBL" id="TGO36502.1"/>
    </source>
</evidence>